<reference evidence="1 2" key="1">
    <citation type="submission" date="2018-06" db="EMBL/GenBank/DDBJ databases">
        <title>Pedobacter endophyticus sp. nov., an endophytic bacterium isolated from a leaf of Triticum aestivum.</title>
        <authorList>
            <person name="Zhang L."/>
        </authorList>
    </citation>
    <scope>NUCLEOTIDE SEQUENCE [LARGE SCALE GENOMIC DNA]</scope>
    <source>
        <strain evidence="1 2">CM134L-2</strain>
    </source>
</reference>
<keyword evidence="2" id="KW-1185">Reference proteome</keyword>
<dbReference type="OrthoDB" id="6331972at2"/>
<dbReference type="EMBL" id="SAYW01000001">
    <property type="protein sequence ID" value="RWU10517.1"/>
    <property type="molecule type" value="Genomic_DNA"/>
</dbReference>
<organism evidence="1 2">
    <name type="scientific">Pedobacter chitinilyticus</name>
    <dbReference type="NCBI Taxonomy" id="2233776"/>
    <lineage>
        <taxon>Bacteria</taxon>
        <taxon>Pseudomonadati</taxon>
        <taxon>Bacteroidota</taxon>
        <taxon>Sphingobacteriia</taxon>
        <taxon>Sphingobacteriales</taxon>
        <taxon>Sphingobacteriaceae</taxon>
        <taxon>Pedobacter</taxon>
    </lineage>
</organism>
<proteinExistence type="predicted"/>
<evidence type="ECO:0008006" key="3">
    <source>
        <dbReference type="Google" id="ProtNLM"/>
    </source>
</evidence>
<dbReference type="RefSeq" id="WP_113646009.1">
    <property type="nucleotide sequence ID" value="NZ_QMHN01000001.1"/>
</dbReference>
<evidence type="ECO:0000313" key="1">
    <source>
        <dbReference type="EMBL" id="RWU10517.1"/>
    </source>
</evidence>
<protein>
    <recommendedName>
        <fullName evidence="3">DUF1801 domain-containing protein</fullName>
    </recommendedName>
</protein>
<comment type="caution">
    <text evidence="1">The sequence shown here is derived from an EMBL/GenBank/DDBJ whole genome shotgun (WGS) entry which is preliminary data.</text>
</comment>
<sequence length="125" mass="14776">MKTDLIEIFQTIRAGMQPYEALGFTSRINSETEYDLWSEKNVVLLGRERKEIYFAGLKMLKSDITLHFMLLYTHPEVRELVHPDLLKLLKGKSCFHIKKIDEVLMSHITDALDKGYKIYRQNEWV</sequence>
<evidence type="ECO:0000313" key="2">
    <source>
        <dbReference type="Proteomes" id="UP000284120"/>
    </source>
</evidence>
<dbReference type="Proteomes" id="UP000284120">
    <property type="component" value="Unassembled WGS sequence"/>
</dbReference>
<name>A0A3S3Q146_9SPHI</name>
<dbReference type="AlphaFoldDB" id="A0A3S3Q146"/>
<gene>
    <name evidence="1" type="ORF">DPV69_04050</name>
</gene>
<accession>A0A3S3Q146</accession>